<evidence type="ECO:0000313" key="3">
    <source>
        <dbReference type="Proteomes" id="UP001138500"/>
    </source>
</evidence>
<feature type="transmembrane region" description="Helical" evidence="1">
    <location>
        <begin position="42"/>
        <end position="63"/>
    </location>
</feature>
<reference evidence="2 3" key="1">
    <citation type="journal article" date="2018" name="IMA Fungus">
        <title>IMA Genome-F 10: Nine draft genome sequences of Claviceps purpurea s.lat., including C. arundinis, C. humidiphila, and C. cf. spartinae, pseudomolecules for the pitch canker pathogen Fusarium circinatum, draft genome of Davidsoniella eucalypti, Grosmannia galeiformis, Quambalaria eucalypti, and Teratosphaeria destructans.</title>
        <authorList>
            <person name="Wingfield B.D."/>
            <person name="Liu M."/>
            <person name="Nguyen H.D."/>
            <person name="Lane F.A."/>
            <person name="Morgan S.W."/>
            <person name="De Vos L."/>
            <person name="Wilken P.M."/>
            <person name="Duong T.A."/>
            <person name="Aylward J."/>
            <person name="Coetzee M.P."/>
            <person name="Dadej K."/>
            <person name="De Beer Z.W."/>
            <person name="Findlay W."/>
            <person name="Havenga M."/>
            <person name="Kolarik M."/>
            <person name="Menzies J.G."/>
            <person name="Naidoo K."/>
            <person name="Pochopski O."/>
            <person name="Shoukouhi P."/>
            <person name="Santana Q.C."/>
            <person name="Seifert K.A."/>
            <person name="Soal N."/>
            <person name="Steenkamp E.T."/>
            <person name="Tatham C.T."/>
            <person name="van der Nest M.A."/>
            <person name="Wingfield M.J."/>
        </authorList>
    </citation>
    <scope>NUCLEOTIDE SEQUENCE [LARGE SCALE GENOMIC DNA]</scope>
    <source>
        <strain evidence="2">CMW44962</strain>
    </source>
</reference>
<keyword evidence="1" id="KW-0472">Membrane</keyword>
<organism evidence="2 3">
    <name type="scientific">Teratosphaeria destructans</name>
    <dbReference type="NCBI Taxonomy" id="418781"/>
    <lineage>
        <taxon>Eukaryota</taxon>
        <taxon>Fungi</taxon>
        <taxon>Dikarya</taxon>
        <taxon>Ascomycota</taxon>
        <taxon>Pezizomycotina</taxon>
        <taxon>Dothideomycetes</taxon>
        <taxon>Dothideomycetidae</taxon>
        <taxon>Mycosphaerellales</taxon>
        <taxon>Teratosphaeriaceae</taxon>
        <taxon>Teratosphaeria</taxon>
    </lineage>
</organism>
<proteinExistence type="predicted"/>
<protein>
    <submittedName>
        <fullName evidence="2">Uncharacterized protein</fullName>
    </submittedName>
</protein>
<keyword evidence="3" id="KW-1185">Reference proteome</keyword>
<keyword evidence="1" id="KW-1133">Transmembrane helix</keyword>
<keyword evidence="1" id="KW-0812">Transmembrane</keyword>
<dbReference type="AlphaFoldDB" id="A0A9W7W7R8"/>
<sequence length="96" mass="10347">MPPPSALPPARIPFCWGPPPDTITAAGASFFSACIMDFISDIAVNMLLLIVCLYLLSVCVDAVRHWGGAREEAEDMPLSQAEWARLSAGTYEYGSV</sequence>
<name>A0A9W7W7R8_9PEZI</name>
<gene>
    <name evidence="2" type="ORF">Tdes44962_MAKER00123</name>
</gene>
<evidence type="ECO:0000256" key="1">
    <source>
        <dbReference type="SAM" id="Phobius"/>
    </source>
</evidence>
<dbReference type="EMBL" id="RIBY02000001">
    <property type="protein sequence ID" value="KAH9845912.1"/>
    <property type="molecule type" value="Genomic_DNA"/>
</dbReference>
<dbReference type="Proteomes" id="UP001138500">
    <property type="component" value="Unassembled WGS sequence"/>
</dbReference>
<reference evidence="2 3" key="2">
    <citation type="journal article" date="2021" name="Curr. Genet.">
        <title>Genetic response to nitrogen starvation in the aggressive Eucalyptus foliar pathogen Teratosphaeria destructans.</title>
        <authorList>
            <person name="Havenga M."/>
            <person name="Wingfield B.D."/>
            <person name="Wingfield M.J."/>
            <person name="Dreyer L.L."/>
            <person name="Roets F."/>
            <person name="Aylward J."/>
        </authorList>
    </citation>
    <scope>NUCLEOTIDE SEQUENCE [LARGE SCALE GENOMIC DNA]</scope>
    <source>
        <strain evidence="2">CMW44962</strain>
    </source>
</reference>
<evidence type="ECO:0000313" key="2">
    <source>
        <dbReference type="EMBL" id="KAH9845912.1"/>
    </source>
</evidence>
<accession>A0A9W7W7R8</accession>
<comment type="caution">
    <text evidence="2">The sequence shown here is derived from an EMBL/GenBank/DDBJ whole genome shotgun (WGS) entry which is preliminary data.</text>
</comment>